<dbReference type="PANTHER" id="PTHR21666:SF287">
    <property type="entry name" value="CYTOPLASMIC MEMBRANE PROTEIN"/>
    <property type="match status" value="1"/>
</dbReference>
<dbReference type="InterPro" id="IPR011055">
    <property type="entry name" value="Dup_hybrid_motif"/>
</dbReference>
<comment type="caution">
    <text evidence="3">The sequence shown here is derived from an EMBL/GenBank/DDBJ whole genome shotgun (WGS) entry which is preliminary data.</text>
</comment>
<dbReference type="CDD" id="cd12797">
    <property type="entry name" value="M23_peptidase"/>
    <property type="match status" value="1"/>
</dbReference>
<keyword evidence="1" id="KW-0732">Signal</keyword>
<dbReference type="EMBL" id="LCPF01000005">
    <property type="protein sequence ID" value="KKU90968.1"/>
    <property type="molecule type" value="Genomic_DNA"/>
</dbReference>
<dbReference type="InterPro" id="IPR016047">
    <property type="entry name" value="M23ase_b-sheet_dom"/>
</dbReference>
<protein>
    <submittedName>
        <fullName evidence="3">Peptidase M23B</fullName>
    </submittedName>
</protein>
<dbReference type="Pfam" id="PF01551">
    <property type="entry name" value="Peptidase_M23"/>
    <property type="match status" value="1"/>
</dbReference>
<dbReference type="SUPFAM" id="SSF51261">
    <property type="entry name" value="Duplicated hybrid motif"/>
    <property type="match status" value="1"/>
</dbReference>
<dbReference type="InterPro" id="IPR050570">
    <property type="entry name" value="Cell_wall_metabolism_enzyme"/>
</dbReference>
<evidence type="ECO:0000256" key="1">
    <source>
        <dbReference type="SAM" id="SignalP"/>
    </source>
</evidence>
<dbReference type="Proteomes" id="UP000034956">
    <property type="component" value="Unassembled WGS sequence"/>
</dbReference>
<feature type="domain" description="M23ase beta-sheet core" evidence="2">
    <location>
        <begin position="179"/>
        <end position="273"/>
    </location>
</feature>
<gene>
    <name evidence="3" type="ORF">UY23_C0005G0064</name>
</gene>
<name>A0A0G1WKW4_9BACT</name>
<accession>A0A0G1WKW4</accession>
<dbReference type="AlphaFoldDB" id="A0A0G1WKW4"/>
<sequence length="283" mass="30496">MKRIIISVFAITFLNFQPAFGQSQPVIISNLNPRQGETVLLKFPDDNSRPQSVSFNNIDAPIFTYKNSLVSILGIGAGQTPGSYDLRINFTNGQSFAKILRVLKVKVPVVNLPIPKQVGLSPDELLTNLASGNAVLNSAFASSTPHLYFTESFGLPLSDNRRLASVFGEVRNTGGNMVRHLGVDFVAPIGAPVWAINGGKVIRAYEDRVYGNTVVLDHGEGIYSLYLHLNAIKVKVGSVLQKGSLIGWVGETGLATAPHLHLSVKIGTVSVNPLKFVSVFASK</sequence>
<proteinExistence type="predicted"/>
<dbReference type="GO" id="GO:0004222">
    <property type="term" value="F:metalloendopeptidase activity"/>
    <property type="evidence" value="ECO:0007669"/>
    <property type="project" value="TreeGrafter"/>
</dbReference>
<feature type="signal peptide" evidence="1">
    <location>
        <begin position="1"/>
        <end position="21"/>
    </location>
</feature>
<evidence type="ECO:0000313" key="3">
    <source>
        <dbReference type="EMBL" id="KKU90968.1"/>
    </source>
</evidence>
<reference evidence="3 4" key="1">
    <citation type="journal article" date="2015" name="Nature">
        <title>rRNA introns, odd ribosomes, and small enigmatic genomes across a large radiation of phyla.</title>
        <authorList>
            <person name="Brown C.T."/>
            <person name="Hug L.A."/>
            <person name="Thomas B.C."/>
            <person name="Sharon I."/>
            <person name="Castelle C.J."/>
            <person name="Singh A."/>
            <person name="Wilkins M.J."/>
            <person name="Williams K.H."/>
            <person name="Banfield J.F."/>
        </authorList>
    </citation>
    <scope>NUCLEOTIDE SEQUENCE [LARGE SCALE GENOMIC DNA]</scope>
</reference>
<dbReference type="Gene3D" id="2.70.70.10">
    <property type="entry name" value="Glucose Permease (Domain IIA)"/>
    <property type="match status" value="1"/>
</dbReference>
<dbReference type="PANTHER" id="PTHR21666">
    <property type="entry name" value="PEPTIDASE-RELATED"/>
    <property type="match status" value="1"/>
</dbReference>
<evidence type="ECO:0000259" key="2">
    <source>
        <dbReference type="Pfam" id="PF01551"/>
    </source>
</evidence>
<evidence type="ECO:0000313" key="4">
    <source>
        <dbReference type="Proteomes" id="UP000034956"/>
    </source>
</evidence>
<feature type="chain" id="PRO_5002540498" evidence="1">
    <location>
        <begin position="22"/>
        <end position="283"/>
    </location>
</feature>
<organism evidence="3 4">
    <name type="scientific">Candidatus Jorgensenbacteria bacterium GW2011_GWA1_48_11</name>
    <dbReference type="NCBI Taxonomy" id="1618660"/>
    <lineage>
        <taxon>Bacteria</taxon>
        <taxon>Candidatus Joergenseniibacteriota</taxon>
    </lineage>
</organism>